<name>A0ABD0M6L7_9CAEN</name>
<evidence type="ECO:0000256" key="3">
    <source>
        <dbReference type="ARBA" id="ARBA00022771"/>
    </source>
</evidence>
<dbReference type="EMBL" id="JACVVK020000005">
    <property type="protein sequence ID" value="KAK7506937.1"/>
    <property type="molecule type" value="Genomic_DNA"/>
</dbReference>
<evidence type="ECO:0000256" key="2">
    <source>
        <dbReference type="ARBA" id="ARBA00022723"/>
    </source>
</evidence>
<feature type="compositionally biased region" description="Basic and acidic residues" evidence="7">
    <location>
        <begin position="65"/>
        <end position="81"/>
    </location>
</feature>
<feature type="region of interest" description="Disordered" evidence="7">
    <location>
        <begin position="126"/>
        <end position="456"/>
    </location>
</feature>
<proteinExistence type="inferred from homology"/>
<organism evidence="9 10">
    <name type="scientific">Batillaria attramentaria</name>
    <dbReference type="NCBI Taxonomy" id="370345"/>
    <lineage>
        <taxon>Eukaryota</taxon>
        <taxon>Metazoa</taxon>
        <taxon>Spiralia</taxon>
        <taxon>Lophotrochozoa</taxon>
        <taxon>Mollusca</taxon>
        <taxon>Gastropoda</taxon>
        <taxon>Caenogastropoda</taxon>
        <taxon>Sorbeoconcha</taxon>
        <taxon>Cerithioidea</taxon>
        <taxon>Batillariidae</taxon>
        <taxon>Batillaria</taxon>
    </lineage>
</organism>
<evidence type="ECO:0000256" key="7">
    <source>
        <dbReference type="SAM" id="MobiDB-lite"/>
    </source>
</evidence>
<keyword evidence="2" id="KW-0479">Metal-binding</keyword>
<comment type="similarity">
    <text evidence="1">Belongs to the ZC2HC1 family.</text>
</comment>
<feature type="compositionally biased region" description="Basic and acidic residues" evidence="7">
    <location>
        <begin position="362"/>
        <end position="393"/>
    </location>
</feature>
<dbReference type="InterPro" id="IPR049899">
    <property type="entry name" value="Znf_C2HC_C3H"/>
</dbReference>
<feature type="compositionally biased region" description="Basic and acidic residues" evidence="7">
    <location>
        <begin position="250"/>
        <end position="260"/>
    </location>
</feature>
<comment type="caution">
    <text evidence="9">The sequence shown here is derived from an EMBL/GenBank/DDBJ whole genome shotgun (WGS) entry which is preliminary data.</text>
</comment>
<keyword evidence="10" id="KW-1185">Reference proteome</keyword>
<dbReference type="PANTHER" id="PTHR14649">
    <property type="entry name" value="ZINC FINGER C2HC DOMAIN-CONTAINING PROTEIN 1C"/>
    <property type="match status" value="1"/>
</dbReference>
<feature type="region of interest" description="Disordered" evidence="7">
    <location>
        <begin position="1"/>
        <end position="44"/>
    </location>
</feature>
<feature type="region of interest" description="Disordered" evidence="7">
    <location>
        <begin position="503"/>
        <end position="523"/>
    </location>
</feature>
<accession>A0ABD0M6L7</accession>
<keyword evidence="5" id="KW-0175">Coiled coil</keyword>
<evidence type="ECO:0000313" key="9">
    <source>
        <dbReference type="EMBL" id="KAK7506937.1"/>
    </source>
</evidence>
<evidence type="ECO:0000256" key="4">
    <source>
        <dbReference type="ARBA" id="ARBA00022833"/>
    </source>
</evidence>
<dbReference type="Pfam" id="PF13913">
    <property type="entry name" value="zf-C2HC_2"/>
    <property type="match status" value="2"/>
</dbReference>
<keyword evidence="4" id="KW-0862">Zinc</keyword>
<protein>
    <recommendedName>
        <fullName evidence="8">C2HC/C3H-type domain-containing protein</fullName>
    </recommendedName>
</protein>
<dbReference type="PROSITE" id="PS52027">
    <property type="entry name" value="ZF_C2HC_C3H"/>
    <property type="match status" value="2"/>
</dbReference>
<evidence type="ECO:0000256" key="1">
    <source>
        <dbReference type="ARBA" id="ARBA00010843"/>
    </source>
</evidence>
<feature type="domain" description="C2HC/C3H-type" evidence="8">
    <location>
        <begin position="455"/>
        <end position="484"/>
    </location>
</feature>
<feature type="compositionally biased region" description="Pro residues" evidence="7">
    <location>
        <begin position="416"/>
        <end position="426"/>
    </location>
</feature>
<evidence type="ECO:0000256" key="6">
    <source>
        <dbReference type="PROSITE-ProRule" id="PRU01371"/>
    </source>
</evidence>
<dbReference type="Proteomes" id="UP001519460">
    <property type="component" value="Unassembled WGS sequence"/>
</dbReference>
<feature type="compositionally biased region" description="Low complexity" evidence="7">
    <location>
        <begin position="405"/>
        <end position="415"/>
    </location>
</feature>
<evidence type="ECO:0000256" key="5">
    <source>
        <dbReference type="ARBA" id="ARBA00023054"/>
    </source>
</evidence>
<feature type="compositionally biased region" description="Polar residues" evidence="7">
    <location>
        <begin position="11"/>
        <end position="20"/>
    </location>
</feature>
<sequence>MSRAAVDAYRHQNSYGSTMKHSPRVMNPGRGGGPGGDQKPSKLLQMRDDYQRRLLQEKEERMIHMYEDNQRRNMDRLDRVTGKAGDGRYPNSRLRQPGHAQPQGGVDQMGSSTSVRDFFRERREMEAKGGYVPPINHHYRQARGRTGSGSSLKKNSAGIDRAQPLAPIQARHSTVSSAPAETPFNNRPRLVKHHLNSTHTRRDGNNNEAADDIHTNTPPNKTPGRGGPPAGNKKASTSPKGAPPGMNKRSPAEKEEKLSDFQKWQMEQTKAREERLKKLNMRAPRSGREREREEEEEMRTARAGEERREAENLKRQQAAEKERRRKQQQEEARQRREDEARAKREEEEQRRAAARAQPPQRQRYDPSRYNAHDGGDEYEDPQHSARYVSHEPTPRSNKPTPRKPPQQQQQRASRAAPPPRRAPSPPQEEEDIVVPGPGVDFYASVVDDGSGRPGRLVPCKLCGRKFADDRIAKHQNACKNAQKKRKTFDGVQMRTDGTDMAKYVRKGAHTKDPPQTKKKADWRRQHEDFVNAIRYAKKMTQMEQQGVALKDLPPPPPSHNPDLVPCPHCGRKFNDTAAERHIPRCKELKTRPVARGRR</sequence>
<feature type="region of interest" description="Disordered" evidence="7">
    <location>
        <begin position="65"/>
        <end position="112"/>
    </location>
</feature>
<gene>
    <name evidence="9" type="ORF">BaRGS_00001788</name>
</gene>
<dbReference type="InterPro" id="IPR026104">
    <property type="entry name" value="ZNF_C2HC_dom_1C"/>
</dbReference>
<feature type="compositionally biased region" description="Basic and acidic residues" evidence="7">
    <location>
        <begin position="298"/>
        <end position="351"/>
    </location>
</feature>
<feature type="compositionally biased region" description="Polar residues" evidence="7">
    <location>
        <begin position="171"/>
        <end position="185"/>
    </location>
</feature>
<dbReference type="PANTHER" id="PTHR14649:SF1">
    <property type="entry name" value="ZINC FINGER C2HC DOMAIN-CONTAINING PROTEIN 1C"/>
    <property type="match status" value="1"/>
</dbReference>
<dbReference type="AlphaFoldDB" id="A0ABD0M6L7"/>
<dbReference type="GO" id="GO:0008270">
    <property type="term" value="F:zinc ion binding"/>
    <property type="evidence" value="ECO:0007669"/>
    <property type="project" value="UniProtKB-KW"/>
</dbReference>
<evidence type="ECO:0000259" key="8">
    <source>
        <dbReference type="PROSITE" id="PS52027"/>
    </source>
</evidence>
<feature type="compositionally biased region" description="Basic and acidic residues" evidence="7">
    <location>
        <begin position="509"/>
        <end position="523"/>
    </location>
</feature>
<keyword evidence="3 6" id="KW-0863">Zinc-finger</keyword>
<feature type="domain" description="C2HC/C3H-type" evidence="8">
    <location>
        <begin position="562"/>
        <end position="591"/>
    </location>
</feature>
<dbReference type="Gene3D" id="3.30.160.60">
    <property type="entry name" value="Classic Zinc Finger"/>
    <property type="match status" value="2"/>
</dbReference>
<reference evidence="9 10" key="1">
    <citation type="journal article" date="2023" name="Sci. Data">
        <title>Genome assembly of the Korean intertidal mud-creeper Batillaria attramentaria.</title>
        <authorList>
            <person name="Patra A.K."/>
            <person name="Ho P.T."/>
            <person name="Jun S."/>
            <person name="Lee S.J."/>
            <person name="Kim Y."/>
            <person name="Won Y.J."/>
        </authorList>
    </citation>
    <scope>NUCLEOTIDE SEQUENCE [LARGE SCALE GENOMIC DNA]</scope>
    <source>
        <strain evidence="9">Wonlab-2016</strain>
    </source>
</reference>
<evidence type="ECO:0000313" key="10">
    <source>
        <dbReference type="Proteomes" id="UP001519460"/>
    </source>
</evidence>